<feature type="compositionally biased region" description="Low complexity" evidence="7">
    <location>
        <begin position="475"/>
        <end position="505"/>
    </location>
</feature>
<dbReference type="GO" id="GO:0034501">
    <property type="term" value="P:protein localization to kinetochore"/>
    <property type="evidence" value="ECO:0007669"/>
    <property type="project" value="TreeGrafter"/>
</dbReference>
<dbReference type="GO" id="GO:0000776">
    <property type="term" value="C:kinetochore"/>
    <property type="evidence" value="ECO:0007669"/>
    <property type="project" value="TreeGrafter"/>
</dbReference>
<dbReference type="Proteomes" id="UP000076078">
    <property type="component" value="Unassembled WGS sequence"/>
</dbReference>
<dbReference type="STRING" id="361077.A0A152A3D8"/>
<protein>
    <submittedName>
        <fullName evidence="9">TTK family protein kinase</fullName>
    </submittedName>
</protein>
<keyword evidence="5 6" id="KW-0067">ATP-binding</keyword>
<dbReference type="FunFam" id="3.30.200.20:FF:000131">
    <property type="entry name" value="Dual specificity protein kinase TTK"/>
    <property type="match status" value="1"/>
</dbReference>
<evidence type="ECO:0000256" key="3">
    <source>
        <dbReference type="ARBA" id="ARBA00022741"/>
    </source>
</evidence>
<dbReference type="Pfam" id="PF00069">
    <property type="entry name" value="Pkinase"/>
    <property type="match status" value="1"/>
</dbReference>
<keyword evidence="3 6" id="KW-0547">Nucleotide-binding</keyword>
<dbReference type="GO" id="GO:0033316">
    <property type="term" value="P:meiotic spindle assembly checkpoint signaling"/>
    <property type="evidence" value="ECO:0007669"/>
    <property type="project" value="TreeGrafter"/>
</dbReference>
<feature type="region of interest" description="Disordered" evidence="7">
    <location>
        <begin position="25"/>
        <end position="72"/>
    </location>
</feature>
<dbReference type="OMA" id="YEMTYGY"/>
<dbReference type="FunFam" id="1.10.510.10:FF:000224">
    <property type="entry name" value="serine/threonine-protein kinase mph1 isoform X1"/>
    <property type="match status" value="1"/>
</dbReference>
<keyword evidence="2" id="KW-0808">Transferase</keyword>
<dbReference type="GO" id="GO:0007059">
    <property type="term" value="P:chromosome segregation"/>
    <property type="evidence" value="ECO:0007669"/>
    <property type="project" value="TreeGrafter"/>
</dbReference>
<dbReference type="InterPro" id="IPR017441">
    <property type="entry name" value="Protein_kinase_ATP_BS"/>
</dbReference>
<feature type="compositionally biased region" description="Basic and acidic residues" evidence="7">
    <location>
        <begin position="361"/>
        <end position="372"/>
    </location>
</feature>
<feature type="region of interest" description="Disordered" evidence="7">
    <location>
        <begin position="472"/>
        <end position="506"/>
    </location>
</feature>
<evidence type="ECO:0000313" key="9">
    <source>
        <dbReference type="EMBL" id="KYR00773.1"/>
    </source>
</evidence>
<dbReference type="PROSITE" id="PS00107">
    <property type="entry name" value="PROTEIN_KINASE_ATP"/>
    <property type="match status" value="1"/>
</dbReference>
<evidence type="ECO:0000256" key="2">
    <source>
        <dbReference type="ARBA" id="ARBA00022679"/>
    </source>
</evidence>
<evidence type="ECO:0000259" key="8">
    <source>
        <dbReference type="PROSITE" id="PS50011"/>
    </source>
</evidence>
<feature type="binding site" evidence="6">
    <location>
        <position position="561"/>
    </location>
    <ligand>
        <name>ATP</name>
        <dbReference type="ChEBI" id="CHEBI:30616"/>
    </ligand>
</feature>
<evidence type="ECO:0000313" key="10">
    <source>
        <dbReference type="Proteomes" id="UP000076078"/>
    </source>
</evidence>
<dbReference type="SUPFAM" id="SSF56112">
    <property type="entry name" value="Protein kinase-like (PK-like)"/>
    <property type="match status" value="1"/>
</dbReference>
<feature type="compositionally biased region" description="Low complexity" evidence="7">
    <location>
        <begin position="29"/>
        <end position="72"/>
    </location>
</feature>
<dbReference type="FunCoup" id="A0A152A3D8">
    <property type="interactions" value="498"/>
</dbReference>
<reference evidence="9 10" key="1">
    <citation type="submission" date="2015-12" db="EMBL/GenBank/DDBJ databases">
        <title>Dictyostelia acquired genes for synthesis and detection of signals that induce cell-type specialization by lateral gene transfer from prokaryotes.</title>
        <authorList>
            <person name="Gloeckner G."/>
            <person name="Schaap P."/>
        </authorList>
    </citation>
    <scope>NUCLEOTIDE SEQUENCE [LARGE SCALE GENOMIC DNA]</scope>
    <source>
        <strain evidence="9 10">TK</strain>
    </source>
</reference>
<evidence type="ECO:0000256" key="1">
    <source>
        <dbReference type="ARBA" id="ARBA00022527"/>
    </source>
</evidence>
<feature type="compositionally biased region" description="Low complexity" evidence="7">
    <location>
        <begin position="381"/>
        <end position="394"/>
    </location>
</feature>
<dbReference type="CDD" id="cd14131">
    <property type="entry name" value="PKc_Mps1"/>
    <property type="match status" value="1"/>
</dbReference>
<dbReference type="InterPro" id="IPR000719">
    <property type="entry name" value="Prot_kinase_dom"/>
</dbReference>
<proteinExistence type="predicted"/>
<dbReference type="EMBL" id="LODT01000013">
    <property type="protein sequence ID" value="KYR00773.1"/>
    <property type="molecule type" value="Genomic_DNA"/>
</dbReference>
<dbReference type="InterPro" id="IPR011990">
    <property type="entry name" value="TPR-like_helical_dom_sf"/>
</dbReference>
<dbReference type="InParanoid" id="A0A152A3D8"/>
<comment type="caution">
    <text evidence="9">The sequence shown here is derived from an EMBL/GenBank/DDBJ whole genome shotgun (WGS) entry which is preliminary data.</text>
</comment>
<keyword evidence="4 9" id="KW-0418">Kinase</keyword>
<dbReference type="GO" id="GO:0004674">
    <property type="term" value="F:protein serine/threonine kinase activity"/>
    <property type="evidence" value="ECO:0007669"/>
    <property type="project" value="UniProtKB-KW"/>
</dbReference>
<dbReference type="InterPro" id="IPR011009">
    <property type="entry name" value="Kinase-like_dom_sf"/>
</dbReference>
<dbReference type="PROSITE" id="PS50011">
    <property type="entry name" value="PROTEIN_KINASE_DOM"/>
    <property type="match status" value="1"/>
</dbReference>
<name>A0A152A3D8_TIELA</name>
<feature type="region of interest" description="Disordered" evidence="7">
    <location>
        <begin position="1"/>
        <end position="20"/>
    </location>
</feature>
<dbReference type="GO" id="GO:0004712">
    <property type="term" value="F:protein serine/threonine/tyrosine kinase activity"/>
    <property type="evidence" value="ECO:0007669"/>
    <property type="project" value="TreeGrafter"/>
</dbReference>
<dbReference type="Gene3D" id="1.25.40.10">
    <property type="entry name" value="Tetratricopeptide repeat domain"/>
    <property type="match status" value="1"/>
</dbReference>
<dbReference type="Gene3D" id="1.10.510.10">
    <property type="entry name" value="Transferase(Phosphotransferase) domain 1"/>
    <property type="match status" value="1"/>
</dbReference>
<evidence type="ECO:0000256" key="7">
    <source>
        <dbReference type="SAM" id="MobiDB-lite"/>
    </source>
</evidence>
<feature type="region of interest" description="Disordered" evidence="7">
    <location>
        <begin position="311"/>
        <end position="394"/>
    </location>
</feature>
<dbReference type="SUPFAM" id="SSF48452">
    <property type="entry name" value="TPR-like"/>
    <property type="match status" value="1"/>
</dbReference>
<evidence type="ECO:0000256" key="4">
    <source>
        <dbReference type="ARBA" id="ARBA00022777"/>
    </source>
</evidence>
<dbReference type="GO" id="GO:0007094">
    <property type="term" value="P:mitotic spindle assembly checkpoint signaling"/>
    <property type="evidence" value="ECO:0007669"/>
    <property type="project" value="TreeGrafter"/>
</dbReference>
<organism evidence="9 10">
    <name type="scientific">Tieghemostelium lacteum</name>
    <name type="common">Slime mold</name>
    <name type="synonym">Dictyostelium lacteum</name>
    <dbReference type="NCBI Taxonomy" id="361077"/>
    <lineage>
        <taxon>Eukaryota</taxon>
        <taxon>Amoebozoa</taxon>
        <taxon>Evosea</taxon>
        <taxon>Eumycetozoa</taxon>
        <taxon>Dictyostelia</taxon>
        <taxon>Dictyosteliales</taxon>
        <taxon>Raperosteliaceae</taxon>
        <taxon>Tieghemostelium</taxon>
    </lineage>
</organism>
<keyword evidence="1" id="KW-0723">Serine/threonine-protein kinase</keyword>
<dbReference type="AlphaFoldDB" id="A0A152A3D8"/>
<keyword evidence="10" id="KW-1185">Reference proteome</keyword>
<dbReference type="SMART" id="SM00220">
    <property type="entry name" value="S_TKc"/>
    <property type="match status" value="1"/>
</dbReference>
<dbReference type="GO" id="GO:0005524">
    <property type="term" value="F:ATP binding"/>
    <property type="evidence" value="ECO:0007669"/>
    <property type="project" value="UniProtKB-UniRule"/>
</dbReference>
<dbReference type="OrthoDB" id="20524at2759"/>
<dbReference type="GO" id="GO:0005634">
    <property type="term" value="C:nucleus"/>
    <property type="evidence" value="ECO:0007669"/>
    <property type="project" value="TreeGrafter"/>
</dbReference>
<evidence type="ECO:0000256" key="6">
    <source>
        <dbReference type="PROSITE-ProRule" id="PRU10141"/>
    </source>
</evidence>
<dbReference type="InterPro" id="IPR027084">
    <property type="entry name" value="Mps1_cat"/>
</dbReference>
<feature type="domain" description="Protein kinase" evidence="8">
    <location>
        <begin position="533"/>
        <end position="812"/>
    </location>
</feature>
<dbReference type="Gene3D" id="3.30.200.20">
    <property type="entry name" value="Phosphorylase Kinase, domain 1"/>
    <property type="match status" value="1"/>
</dbReference>
<sequence length="814" mass="92832">METLKENHHPNRLSVSRPPIKFSTNTVKQQLQLQQQQQQQQLNNNNNNQSIGISNNNENGSPKIQSPNNNNSPNQIVLTNIVLSPITQAIKGSQIEPKDTTHPAWWWKIISQEIEKFRNGEKLKSTDDVQYMLKLYQRAISIINNKEHMNTLELAQIFSSYSTFLIRIGEYEDAKQTLKFMKINKIGMNRSEVHVSFALLEINNNNFEKSRMIIQKAIDKGAEPLITLEECIRFINKKEEHYNHAISPQPLQPKQLTNIPTPPSNTQPLSVISPTFQQPIQRSTSLIQPPTTNSIGVSSTISNKYVPITSSTFSTPRTSIPQPQSIQKSLNSSTIRPIGLKSKAMRVEVDPNNSNETTDEEMLKSPERKDIDNLQNDSNESLISSSSSSSSLLSPLHNNQYQKVEQQEEEIEEQVVQDEEEFIEPIKEDIDKIHIDEIEIDENLNNHKQNIINRYNSKLTSPPPIQSISTIKPVQQSLQQPIQQQQQSIQQPQQKQIQNNNNIKNNNDEVNKIKSFELAKSWSEVAMVNNKPYLRIEFIGKGGSGKVYKVLSQDLKIYALKYVCLGTDQNEINCQLNEIEMLKRLCNQPFIIQLIDYEVNLQKGYILLVLEFGEIDLSKSLLRLSQDPLSTSTHHQGGINVNYIRVYWQQMLQAVHTIHEERIVHGDLKPANFVSVAGNLKLIDFGIAKAIQSDDTTNIIRDSQIGTMNYISPEALIDTSSSGPGGKQCMKLGRASDIWSLGCILYEMAFGYPPFKSYSNMFTKYHAIINPNHVIHFPDHKNQNLLDVLKRCLQRKPQDRPTIPELLIHNFLKN</sequence>
<accession>A0A152A3D8</accession>
<feature type="compositionally biased region" description="Polar residues" evidence="7">
    <location>
        <begin position="311"/>
        <end position="335"/>
    </location>
</feature>
<gene>
    <name evidence="9" type="ORF">DLAC_02816</name>
</gene>
<dbReference type="PANTHER" id="PTHR22974">
    <property type="entry name" value="MIXED LINEAGE PROTEIN KINASE"/>
    <property type="match status" value="1"/>
</dbReference>
<evidence type="ECO:0000256" key="5">
    <source>
        <dbReference type="ARBA" id="ARBA00022840"/>
    </source>
</evidence>
<dbReference type="PANTHER" id="PTHR22974:SF21">
    <property type="entry name" value="DUAL SPECIFICITY PROTEIN KINASE TTK"/>
    <property type="match status" value="1"/>
</dbReference>